<protein>
    <submittedName>
        <fullName evidence="2">Uncharacterized protein</fullName>
    </submittedName>
</protein>
<dbReference type="Proteomes" id="UP001151760">
    <property type="component" value="Unassembled WGS sequence"/>
</dbReference>
<dbReference type="PANTHER" id="PTHR34222">
    <property type="entry name" value="GAG_PRE-INTEGRS DOMAIN-CONTAINING PROTEIN"/>
    <property type="match status" value="1"/>
</dbReference>
<accession>A0ABQ5AIG0</accession>
<gene>
    <name evidence="2" type="ORF">Tco_0822556</name>
</gene>
<feature type="region of interest" description="Disordered" evidence="1">
    <location>
        <begin position="53"/>
        <end position="76"/>
    </location>
</feature>
<proteinExistence type="predicted"/>
<dbReference type="EMBL" id="BQNB010012266">
    <property type="protein sequence ID" value="GJT01387.1"/>
    <property type="molecule type" value="Genomic_DNA"/>
</dbReference>
<evidence type="ECO:0000313" key="2">
    <source>
        <dbReference type="EMBL" id="GJT01387.1"/>
    </source>
</evidence>
<comment type="caution">
    <text evidence="2">The sequence shown here is derived from an EMBL/GenBank/DDBJ whole genome shotgun (WGS) entry which is preliminary data.</text>
</comment>
<keyword evidence="3" id="KW-1185">Reference proteome</keyword>
<evidence type="ECO:0000256" key="1">
    <source>
        <dbReference type="SAM" id="MobiDB-lite"/>
    </source>
</evidence>
<dbReference type="PANTHER" id="PTHR34222:SF99">
    <property type="entry name" value="PROTEIN, PUTATIVE-RELATED"/>
    <property type="match status" value="1"/>
</dbReference>
<reference evidence="2" key="1">
    <citation type="journal article" date="2022" name="Int. J. Mol. Sci.">
        <title>Draft Genome of Tanacetum Coccineum: Genomic Comparison of Closely Related Tanacetum-Family Plants.</title>
        <authorList>
            <person name="Yamashiro T."/>
            <person name="Shiraishi A."/>
            <person name="Nakayama K."/>
            <person name="Satake H."/>
        </authorList>
    </citation>
    <scope>NUCLEOTIDE SEQUENCE</scope>
</reference>
<evidence type="ECO:0000313" key="3">
    <source>
        <dbReference type="Proteomes" id="UP001151760"/>
    </source>
</evidence>
<reference evidence="2" key="2">
    <citation type="submission" date="2022-01" db="EMBL/GenBank/DDBJ databases">
        <authorList>
            <person name="Yamashiro T."/>
            <person name="Shiraishi A."/>
            <person name="Satake H."/>
            <person name="Nakayama K."/>
        </authorList>
    </citation>
    <scope>NUCLEOTIDE SEQUENCE</scope>
</reference>
<sequence>MFINLLISNLLARDVLPGVKDAFVVVSREESYMGLAPGKTSAKSNPASFVAKTNNGNTNFNNNRRVNSNNNSNRGPNPNLVCKHCGMIGHTIERCYELNGYPAGFKRNPNLSKQSGFVKKFSGNNVDMSQNASTFSSSMSASFTNEQMIKLLSLINEKLAANVSDSMAGNMPCFFNNSTYFNLNIEKFYYTKSGSYVYNVTLGWIIDSSANQYMTTSTKNMFNAVDIYSLKLSAGHPNGTMANITAIGSLRLTKNVVLFNVLVIPE</sequence>
<name>A0ABQ5AIG0_9ASTR</name>
<organism evidence="2 3">
    <name type="scientific">Tanacetum coccineum</name>
    <dbReference type="NCBI Taxonomy" id="301880"/>
    <lineage>
        <taxon>Eukaryota</taxon>
        <taxon>Viridiplantae</taxon>
        <taxon>Streptophyta</taxon>
        <taxon>Embryophyta</taxon>
        <taxon>Tracheophyta</taxon>
        <taxon>Spermatophyta</taxon>
        <taxon>Magnoliopsida</taxon>
        <taxon>eudicotyledons</taxon>
        <taxon>Gunneridae</taxon>
        <taxon>Pentapetalae</taxon>
        <taxon>asterids</taxon>
        <taxon>campanulids</taxon>
        <taxon>Asterales</taxon>
        <taxon>Asteraceae</taxon>
        <taxon>Asteroideae</taxon>
        <taxon>Anthemideae</taxon>
        <taxon>Anthemidinae</taxon>
        <taxon>Tanacetum</taxon>
    </lineage>
</organism>